<evidence type="ECO:0000313" key="2">
    <source>
        <dbReference type="Proteomes" id="UP001178507"/>
    </source>
</evidence>
<name>A0AA36IZE5_9DINO</name>
<keyword evidence="2" id="KW-1185">Reference proteome</keyword>
<comment type="caution">
    <text evidence="1">The sequence shown here is derived from an EMBL/GenBank/DDBJ whole genome shotgun (WGS) entry which is preliminary data.</text>
</comment>
<proteinExistence type="predicted"/>
<reference evidence="1" key="1">
    <citation type="submission" date="2023-08" db="EMBL/GenBank/DDBJ databases">
        <authorList>
            <person name="Chen Y."/>
            <person name="Shah S."/>
            <person name="Dougan E. K."/>
            <person name="Thang M."/>
            <person name="Chan C."/>
        </authorList>
    </citation>
    <scope>NUCLEOTIDE SEQUENCE</scope>
</reference>
<dbReference type="Proteomes" id="UP001178507">
    <property type="component" value="Unassembled WGS sequence"/>
</dbReference>
<organism evidence="1 2">
    <name type="scientific">Effrenium voratum</name>
    <dbReference type="NCBI Taxonomy" id="2562239"/>
    <lineage>
        <taxon>Eukaryota</taxon>
        <taxon>Sar</taxon>
        <taxon>Alveolata</taxon>
        <taxon>Dinophyceae</taxon>
        <taxon>Suessiales</taxon>
        <taxon>Symbiodiniaceae</taxon>
        <taxon>Effrenium</taxon>
    </lineage>
</organism>
<protein>
    <submittedName>
        <fullName evidence="1">Uncharacterized protein</fullName>
    </submittedName>
</protein>
<accession>A0AA36IZE5</accession>
<sequence>MHFFLCCEKREILPYVHILAAKVAIPLQKSKELPSTSDSDNASTQKECCQLAHRRGLASLPNLDCTCRSQESAQIRAVTHVIESKFDKDIKVISASGEANYTLITKTAKANAKKLVLDTEATVLKKIKDELHLLNENLVLYQKYASLPAMSNASLFYGLGSAQVLVDAREGASLLPQGRELRAEL</sequence>
<gene>
    <name evidence="1" type="ORF">EVOR1521_LOCUS20942</name>
</gene>
<dbReference type="AlphaFoldDB" id="A0AA36IZE5"/>
<evidence type="ECO:0000313" key="1">
    <source>
        <dbReference type="EMBL" id="CAJ1396790.1"/>
    </source>
</evidence>
<dbReference type="EMBL" id="CAUJNA010003243">
    <property type="protein sequence ID" value="CAJ1396790.1"/>
    <property type="molecule type" value="Genomic_DNA"/>
</dbReference>